<protein>
    <submittedName>
        <fullName evidence="2">Uncharacterized protein</fullName>
    </submittedName>
</protein>
<feature type="region of interest" description="Disordered" evidence="1">
    <location>
        <begin position="41"/>
        <end position="65"/>
    </location>
</feature>
<evidence type="ECO:0000313" key="2">
    <source>
        <dbReference type="EMBL" id="KAL1116964.1"/>
    </source>
</evidence>
<evidence type="ECO:0000256" key="1">
    <source>
        <dbReference type="SAM" id="MobiDB-lite"/>
    </source>
</evidence>
<keyword evidence="3" id="KW-1185">Reference proteome</keyword>
<gene>
    <name evidence="2" type="ORF">AAG570_004292</name>
</gene>
<reference evidence="2 3" key="1">
    <citation type="submission" date="2024-07" db="EMBL/GenBank/DDBJ databases">
        <title>Chromosome-level genome assembly of the water stick insect Ranatra chinensis (Heteroptera: Nepidae).</title>
        <authorList>
            <person name="Liu X."/>
        </authorList>
    </citation>
    <scope>NUCLEOTIDE SEQUENCE [LARGE SCALE GENOMIC DNA]</scope>
    <source>
        <strain evidence="2">Cailab_2021Rc</strain>
        <tissue evidence="2">Muscle</tissue>
    </source>
</reference>
<name>A0ABD0Y0F1_9HEMI</name>
<organism evidence="2 3">
    <name type="scientific">Ranatra chinensis</name>
    <dbReference type="NCBI Taxonomy" id="642074"/>
    <lineage>
        <taxon>Eukaryota</taxon>
        <taxon>Metazoa</taxon>
        <taxon>Ecdysozoa</taxon>
        <taxon>Arthropoda</taxon>
        <taxon>Hexapoda</taxon>
        <taxon>Insecta</taxon>
        <taxon>Pterygota</taxon>
        <taxon>Neoptera</taxon>
        <taxon>Paraneoptera</taxon>
        <taxon>Hemiptera</taxon>
        <taxon>Heteroptera</taxon>
        <taxon>Panheteroptera</taxon>
        <taxon>Nepomorpha</taxon>
        <taxon>Nepidae</taxon>
        <taxon>Ranatrinae</taxon>
        <taxon>Ranatra</taxon>
    </lineage>
</organism>
<evidence type="ECO:0000313" key="3">
    <source>
        <dbReference type="Proteomes" id="UP001558652"/>
    </source>
</evidence>
<dbReference type="EMBL" id="JBFDAA010000016">
    <property type="protein sequence ID" value="KAL1116964.1"/>
    <property type="molecule type" value="Genomic_DNA"/>
</dbReference>
<sequence>MAIRRNQFGPKTSEKKTIDHVDKACDIAESYRYTSTSRRLPVKSGSFANGSSGRHPQRRPPLDYPSLEGVVKRVETRLERTRSLPPAPNGNEVERPYYTAFTFGDLPLPYERERLQIPNLSGLKRKLGFTGARDATKETNEKQVNSGATISLDARAEIATDHNNKEKNNAAITEELRQEDIVSAAIVYEISLSPAGVGGISEVFRIITHYTIIQKPQ</sequence>
<dbReference type="AlphaFoldDB" id="A0ABD0Y0F1"/>
<dbReference type="Proteomes" id="UP001558652">
    <property type="component" value="Unassembled WGS sequence"/>
</dbReference>
<comment type="caution">
    <text evidence="2">The sequence shown here is derived from an EMBL/GenBank/DDBJ whole genome shotgun (WGS) entry which is preliminary data.</text>
</comment>
<accession>A0ABD0Y0F1</accession>
<proteinExistence type="predicted"/>